<keyword evidence="5" id="KW-0472">Membrane</keyword>
<evidence type="ECO:0000256" key="3">
    <source>
        <dbReference type="ARBA" id="ARBA00022989"/>
    </source>
</evidence>
<keyword evidence="6" id="KW-0675">Receptor</keyword>
<keyword evidence="3" id="KW-1133">Transmembrane helix</keyword>
<evidence type="ECO:0000313" key="10">
    <source>
        <dbReference type="EMBL" id="KAL2919155.1"/>
    </source>
</evidence>
<evidence type="ECO:0000256" key="8">
    <source>
        <dbReference type="ARBA" id="ARBA00023224"/>
    </source>
</evidence>
<dbReference type="PANTHER" id="PTHR10519">
    <property type="entry name" value="GABA-B RECEPTOR"/>
    <property type="match status" value="1"/>
</dbReference>
<evidence type="ECO:0000256" key="1">
    <source>
        <dbReference type="ARBA" id="ARBA00004370"/>
    </source>
</evidence>
<keyword evidence="2" id="KW-0812">Transmembrane</keyword>
<evidence type="ECO:0000313" key="11">
    <source>
        <dbReference type="Proteomes" id="UP001527925"/>
    </source>
</evidence>
<evidence type="ECO:0000256" key="2">
    <source>
        <dbReference type="ARBA" id="ARBA00022692"/>
    </source>
</evidence>
<protein>
    <recommendedName>
        <fullName evidence="9">Receptor ligand binding region domain-containing protein</fullName>
    </recommendedName>
</protein>
<evidence type="ECO:0000256" key="6">
    <source>
        <dbReference type="ARBA" id="ARBA00023170"/>
    </source>
</evidence>
<keyword evidence="7" id="KW-0325">Glycoprotein</keyword>
<evidence type="ECO:0000256" key="5">
    <source>
        <dbReference type="ARBA" id="ARBA00023136"/>
    </source>
</evidence>
<keyword evidence="8" id="KW-0807">Transducer</keyword>
<dbReference type="InterPro" id="IPR002455">
    <property type="entry name" value="GPCR3_GABA-B"/>
</dbReference>
<comment type="subcellular location">
    <subcellularLocation>
        <location evidence="1">Membrane</location>
    </subcellularLocation>
</comment>
<gene>
    <name evidence="10" type="ORF">HK105_201429</name>
</gene>
<keyword evidence="11" id="KW-1185">Reference proteome</keyword>
<dbReference type="EMBL" id="JADGIZ020000004">
    <property type="protein sequence ID" value="KAL2919155.1"/>
    <property type="molecule type" value="Genomic_DNA"/>
</dbReference>
<evidence type="ECO:0000256" key="7">
    <source>
        <dbReference type="ARBA" id="ARBA00023180"/>
    </source>
</evidence>
<reference evidence="10 11" key="1">
    <citation type="submission" date="2023-09" db="EMBL/GenBank/DDBJ databases">
        <title>Pangenome analysis of Batrachochytrium dendrobatidis and related Chytrids.</title>
        <authorList>
            <person name="Yacoub M.N."/>
            <person name="Stajich J.E."/>
            <person name="James T.Y."/>
        </authorList>
    </citation>
    <scope>NUCLEOTIDE SEQUENCE [LARGE SCALE GENOMIC DNA]</scope>
    <source>
        <strain evidence="10 11">JEL0888</strain>
    </source>
</reference>
<accession>A0ABR4NI63</accession>
<dbReference type="Pfam" id="PF01094">
    <property type="entry name" value="ANF_receptor"/>
    <property type="match status" value="1"/>
</dbReference>
<dbReference type="InterPro" id="IPR028082">
    <property type="entry name" value="Peripla_BP_I"/>
</dbReference>
<evidence type="ECO:0000259" key="9">
    <source>
        <dbReference type="Pfam" id="PF01094"/>
    </source>
</evidence>
<proteinExistence type="predicted"/>
<dbReference type="Proteomes" id="UP001527925">
    <property type="component" value="Unassembled WGS sequence"/>
</dbReference>
<dbReference type="InterPro" id="IPR001828">
    <property type="entry name" value="ANF_lig-bd_rcpt"/>
</dbReference>
<organism evidence="10 11">
    <name type="scientific">Polyrhizophydium stewartii</name>
    <dbReference type="NCBI Taxonomy" id="2732419"/>
    <lineage>
        <taxon>Eukaryota</taxon>
        <taxon>Fungi</taxon>
        <taxon>Fungi incertae sedis</taxon>
        <taxon>Chytridiomycota</taxon>
        <taxon>Chytridiomycota incertae sedis</taxon>
        <taxon>Chytridiomycetes</taxon>
        <taxon>Rhizophydiales</taxon>
        <taxon>Rhizophydiales incertae sedis</taxon>
        <taxon>Polyrhizophydium</taxon>
    </lineage>
</organism>
<sequence length="366" mass="40399">MAAREINMNPDVLQDVTITTARFLLPPISSSQAALYDAAVTIYPLFYRFAVRITEQIQAAVAQHKYFGWTHIGVVYSKSAVWPLSAKLSQQLFPANGISVVASVSMTLYDPSASQTYYPQIKSAFEFLRSTKLRIFLALADTWQTMDIMMAAHRVNLVGRDYAIDDPSIHERWDTPLDASLLQGVGYIRFTTGPFFTDPYLQAWLPRFQSTVAWAVANEPQLYQDLRLNETDTTQQDHPTNFFFDDPGTNQLPSYMVLAGYDATLGMAQAFEKLISESGTTGQALANGSLTSRLTLDRMLAPLQGAKSLTGMTTFTPQGDPVVNPLTFNLFRGTALTDLGILAANITLDAATGNGVFSPDKSVFVW</sequence>
<dbReference type="Gene3D" id="3.40.50.2300">
    <property type="match status" value="1"/>
</dbReference>
<evidence type="ECO:0000256" key="4">
    <source>
        <dbReference type="ARBA" id="ARBA00023040"/>
    </source>
</evidence>
<comment type="caution">
    <text evidence="10">The sequence shown here is derived from an EMBL/GenBank/DDBJ whole genome shotgun (WGS) entry which is preliminary data.</text>
</comment>
<name>A0ABR4NI63_9FUNG</name>
<feature type="domain" description="Receptor ligand binding region" evidence="9">
    <location>
        <begin position="41"/>
        <end position="287"/>
    </location>
</feature>
<keyword evidence="4" id="KW-0297">G-protein coupled receptor</keyword>
<dbReference type="SUPFAM" id="SSF53822">
    <property type="entry name" value="Periplasmic binding protein-like I"/>
    <property type="match status" value="1"/>
</dbReference>
<dbReference type="PANTHER" id="PTHR10519:SF20">
    <property type="entry name" value="G-PROTEIN COUPLED RECEPTOR 156-RELATED"/>
    <property type="match status" value="1"/>
</dbReference>